<dbReference type="AlphaFoldDB" id="A0A0D2HI24"/>
<dbReference type="EMBL" id="KN846988">
    <property type="protein sequence ID" value="KIW92908.1"/>
    <property type="molecule type" value="Genomic_DNA"/>
</dbReference>
<feature type="region of interest" description="Disordered" evidence="1">
    <location>
        <begin position="1"/>
        <end position="30"/>
    </location>
</feature>
<gene>
    <name evidence="2" type="ORF">Z519_06757</name>
</gene>
<keyword evidence="3" id="KW-1185">Reference proteome</keyword>
<feature type="region of interest" description="Disordered" evidence="1">
    <location>
        <begin position="42"/>
        <end position="61"/>
    </location>
</feature>
<accession>A0A0D2HI24</accession>
<dbReference type="RefSeq" id="XP_016619577.1">
    <property type="nucleotide sequence ID" value="XM_016764495.1"/>
</dbReference>
<dbReference type="HOGENOM" id="CLU_2922442_0_0_1"/>
<evidence type="ECO:0000256" key="1">
    <source>
        <dbReference type="SAM" id="MobiDB-lite"/>
    </source>
</evidence>
<sequence>MTRIDDAYVGTEGEMDVGAKNQDTEGSDGEYDLAKERKEKAECKAKLARRSRNTSGNRSRK</sequence>
<evidence type="ECO:0000313" key="2">
    <source>
        <dbReference type="EMBL" id="KIW92908.1"/>
    </source>
</evidence>
<reference evidence="2" key="1">
    <citation type="submission" date="2015-01" db="EMBL/GenBank/DDBJ databases">
        <title>The Genome Sequence of Cladophialophora bantiana CBS 173.52.</title>
        <authorList>
            <consortium name="The Broad Institute Genomics Platform"/>
            <person name="Cuomo C."/>
            <person name="de Hoog S."/>
            <person name="Gorbushina A."/>
            <person name="Stielow B."/>
            <person name="Teixiera M."/>
            <person name="Abouelleil A."/>
            <person name="Chapman S.B."/>
            <person name="Priest M."/>
            <person name="Young S.K."/>
            <person name="Wortman J."/>
            <person name="Nusbaum C."/>
            <person name="Birren B."/>
        </authorList>
    </citation>
    <scope>NUCLEOTIDE SEQUENCE [LARGE SCALE GENOMIC DNA]</scope>
    <source>
        <strain evidence="2">CBS 173.52</strain>
    </source>
</reference>
<evidence type="ECO:0000313" key="3">
    <source>
        <dbReference type="Proteomes" id="UP000053789"/>
    </source>
</evidence>
<name>A0A0D2HI24_CLAB1</name>
<feature type="compositionally biased region" description="Basic residues" evidence="1">
    <location>
        <begin position="46"/>
        <end position="61"/>
    </location>
</feature>
<protein>
    <submittedName>
        <fullName evidence="2">Uncharacterized protein</fullName>
    </submittedName>
</protein>
<dbReference type="Proteomes" id="UP000053789">
    <property type="component" value="Unassembled WGS sequence"/>
</dbReference>
<organism evidence="2 3">
    <name type="scientific">Cladophialophora bantiana (strain ATCC 10958 / CBS 173.52 / CDC B-1940 / NIH 8579)</name>
    <name type="common">Xylohypha bantiana</name>
    <dbReference type="NCBI Taxonomy" id="1442370"/>
    <lineage>
        <taxon>Eukaryota</taxon>
        <taxon>Fungi</taxon>
        <taxon>Dikarya</taxon>
        <taxon>Ascomycota</taxon>
        <taxon>Pezizomycotina</taxon>
        <taxon>Eurotiomycetes</taxon>
        <taxon>Chaetothyriomycetidae</taxon>
        <taxon>Chaetothyriales</taxon>
        <taxon>Herpotrichiellaceae</taxon>
        <taxon>Cladophialophora</taxon>
    </lineage>
</organism>
<dbReference type="GeneID" id="27699685"/>
<proteinExistence type="predicted"/>